<proteinExistence type="predicted"/>
<evidence type="ECO:0000313" key="3">
    <source>
        <dbReference type="Proteomes" id="UP000886998"/>
    </source>
</evidence>
<keyword evidence="3" id="KW-1185">Reference proteome</keyword>
<gene>
    <name evidence="2" type="primary">pnr</name>
    <name evidence="2" type="ORF">TNIN_104961</name>
</gene>
<reference evidence="2" key="1">
    <citation type="submission" date="2020-08" db="EMBL/GenBank/DDBJ databases">
        <title>Multicomponent nature underlies the extraordinary mechanical properties of spider dragline silk.</title>
        <authorList>
            <person name="Kono N."/>
            <person name="Nakamura H."/>
            <person name="Mori M."/>
            <person name="Yoshida Y."/>
            <person name="Ohtoshi R."/>
            <person name="Malay A.D."/>
            <person name="Moran D.A.P."/>
            <person name="Tomita M."/>
            <person name="Numata K."/>
            <person name="Arakawa K."/>
        </authorList>
    </citation>
    <scope>NUCLEOTIDE SEQUENCE</scope>
</reference>
<feature type="compositionally biased region" description="Basic residues" evidence="1">
    <location>
        <begin position="1"/>
        <end position="17"/>
    </location>
</feature>
<protein>
    <submittedName>
        <fullName evidence="2">GATA-binding factor A</fullName>
    </submittedName>
</protein>
<feature type="compositionally biased region" description="Polar residues" evidence="1">
    <location>
        <begin position="50"/>
        <end position="60"/>
    </location>
</feature>
<sequence>MNLTPKTKRPPGGKKTLKTACQAKGAPEKPWDENKNNNNPSSDSTTSWSLGNTAPQASDRTTGDVWNYQTMTSVMENGHYHPIKHSSQDDGLHPEQESYNHSESSTPPTKLVEGGEKREASAVTQPEQPPHPTAPSDGKKESQHPPVINMAVRLAAWLLTAWPVTTPHLHPIREGISIQENHPQGTQ</sequence>
<feature type="compositionally biased region" description="Basic and acidic residues" evidence="1">
    <location>
        <begin position="86"/>
        <end position="100"/>
    </location>
</feature>
<evidence type="ECO:0000313" key="2">
    <source>
        <dbReference type="EMBL" id="GFY64200.1"/>
    </source>
</evidence>
<organism evidence="2 3">
    <name type="scientific">Trichonephila inaurata madagascariensis</name>
    <dbReference type="NCBI Taxonomy" id="2747483"/>
    <lineage>
        <taxon>Eukaryota</taxon>
        <taxon>Metazoa</taxon>
        <taxon>Ecdysozoa</taxon>
        <taxon>Arthropoda</taxon>
        <taxon>Chelicerata</taxon>
        <taxon>Arachnida</taxon>
        <taxon>Araneae</taxon>
        <taxon>Araneomorphae</taxon>
        <taxon>Entelegynae</taxon>
        <taxon>Araneoidea</taxon>
        <taxon>Nephilidae</taxon>
        <taxon>Trichonephila</taxon>
        <taxon>Trichonephila inaurata</taxon>
    </lineage>
</organism>
<feature type="region of interest" description="Disordered" evidence="1">
    <location>
        <begin position="1"/>
        <end position="65"/>
    </location>
</feature>
<feature type="region of interest" description="Disordered" evidence="1">
    <location>
        <begin position="77"/>
        <end position="144"/>
    </location>
</feature>
<dbReference type="Proteomes" id="UP000886998">
    <property type="component" value="Unassembled WGS sequence"/>
</dbReference>
<accession>A0A8X6Y4F7</accession>
<comment type="caution">
    <text evidence="2">The sequence shown here is derived from an EMBL/GenBank/DDBJ whole genome shotgun (WGS) entry which is preliminary data.</text>
</comment>
<evidence type="ECO:0000256" key="1">
    <source>
        <dbReference type="SAM" id="MobiDB-lite"/>
    </source>
</evidence>
<feature type="compositionally biased region" description="Basic and acidic residues" evidence="1">
    <location>
        <begin position="26"/>
        <end position="35"/>
    </location>
</feature>
<name>A0A8X6Y4F7_9ARAC</name>
<dbReference type="AlphaFoldDB" id="A0A8X6Y4F7"/>
<dbReference type="EMBL" id="BMAV01015132">
    <property type="protein sequence ID" value="GFY64200.1"/>
    <property type="molecule type" value="Genomic_DNA"/>
</dbReference>
<dbReference type="OrthoDB" id="515401at2759"/>
<feature type="compositionally biased region" description="Low complexity" evidence="1">
    <location>
        <begin position="36"/>
        <end position="49"/>
    </location>
</feature>